<name>A0ABY7E3E8_MYAAR</name>
<sequence length="87" mass="9350">MPSGRGRRTTRDSKVVALHVNNWICNITTTPLSSTVSSSTIACPSGIPGLIVATVTGWLLAATLFVISLYFFKCLRQSSTIAKPTEH</sequence>
<proteinExistence type="predicted"/>
<keyword evidence="3" id="KW-1185">Reference proteome</keyword>
<keyword evidence="1" id="KW-0472">Membrane</keyword>
<feature type="transmembrane region" description="Helical" evidence="1">
    <location>
        <begin position="47"/>
        <end position="72"/>
    </location>
</feature>
<accession>A0ABY7E3E8</accession>
<protein>
    <submittedName>
        <fullName evidence="2">Uncharacterized protein</fullName>
    </submittedName>
</protein>
<reference evidence="2" key="1">
    <citation type="submission" date="2022-11" db="EMBL/GenBank/DDBJ databases">
        <title>Centuries of genome instability and evolution in soft-shell clam transmissible cancer (bioRxiv).</title>
        <authorList>
            <person name="Hart S.F.M."/>
            <person name="Yonemitsu M.A."/>
            <person name="Giersch R.M."/>
            <person name="Beal B.F."/>
            <person name="Arriagada G."/>
            <person name="Davis B.W."/>
            <person name="Ostrander E.A."/>
            <person name="Goff S.P."/>
            <person name="Metzger M.J."/>
        </authorList>
    </citation>
    <scope>NUCLEOTIDE SEQUENCE</scope>
    <source>
        <strain evidence="2">MELC-2E11</strain>
        <tissue evidence="2">Siphon/mantle</tissue>
    </source>
</reference>
<dbReference type="Proteomes" id="UP001164746">
    <property type="component" value="Chromosome 5"/>
</dbReference>
<evidence type="ECO:0000313" key="3">
    <source>
        <dbReference type="Proteomes" id="UP001164746"/>
    </source>
</evidence>
<evidence type="ECO:0000256" key="1">
    <source>
        <dbReference type="SAM" id="Phobius"/>
    </source>
</evidence>
<keyword evidence="1" id="KW-1133">Transmembrane helix</keyword>
<organism evidence="2 3">
    <name type="scientific">Mya arenaria</name>
    <name type="common">Soft-shell clam</name>
    <dbReference type="NCBI Taxonomy" id="6604"/>
    <lineage>
        <taxon>Eukaryota</taxon>
        <taxon>Metazoa</taxon>
        <taxon>Spiralia</taxon>
        <taxon>Lophotrochozoa</taxon>
        <taxon>Mollusca</taxon>
        <taxon>Bivalvia</taxon>
        <taxon>Autobranchia</taxon>
        <taxon>Heteroconchia</taxon>
        <taxon>Euheterodonta</taxon>
        <taxon>Imparidentia</taxon>
        <taxon>Neoheterodontei</taxon>
        <taxon>Myida</taxon>
        <taxon>Myoidea</taxon>
        <taxon>Myidae</taxon>
        <taxon>Mya</taxon>
    </lineage>
</organism>
<evidence type="ECO:0000313" key="2">
    <source>
        <dbReference type="EMBL" id="WAR04535.1"/>
    </source>
</evidence>
<dbReference type="EMBL" id="CP111016">
    <property type="protein sequence ID" value="WAR04535.1"/>
    <property type="molecule type" value="Genomic_DNA"/>
</dbReference>
<gene>
    <name evidence="2" type="ORF">MAR_019904</name>
</gene>
<feature type="non-terminal residue" evidence="2">
    <location>
        <position position="1"/>
    </location>
</feature>
<keyword evidence="1" id="KW-0812">Transmembrane</keyword>